<evidence type="ECO:0000313" key="2">
    <source>
        <dbReference type="Proteomes" id="UP000004995"/>
    </source>
</evidence>
<dbReference type="AlphaFoldDB" id="K4ANB7"/>
<keyword evidence="2" id="KW-1185">Reference proteome</keyword>
<reference evidence="1" key="2">
    <citation type="submission" date="2018-08" db="UniProtKB">
        <authorList>
            <consortium name="EnsemblPlants"/>
        </authorList>
    </citation>
    <scope>IDENTIFICATION</scope>
    <source>
        <strain evidence="1">Yugu1</strain>
    </source>
</reference>
<dbReference type="HOGENOM" id="CLU_3352005_0_0_1"/>
<reference evidence="2" key="1">
    <citation type="journal article" date="2012" name="Nat. Biotechnol.">
        <title>Reference genome sequence of the model plant Setaria.</title>
        <authorList>
            <person name="Bennetzen J.L."/>
            <person name="Schmutz J."/>
            <person name="Wang H."/>
            <person name="Percifield R."/>
            <person name="Hawkins J."/>
            <person name="Pontaroli A.C."/>
            <person name="Estep M."/>
            <person name="Feng L."/>
            <person name="Vaughn J.N."/>
            <person name="Grimwood J."/>
            <person name="Jenkins J."/>
            <person name="Barry K."/>
            <person name="Lindquist E."/>
            <person name="Hellsten U."/>
            <person name="Deshpande S."/>
            <person name="Wang X."/>
            <person name="Wu X."/>
            <person name="Mitros T."/>
            <person name="Triplett J."/>
            <person name="Yang X."/>
            <person name="Ye C.Y."/>
            <person name="Mauro-Herrera M."/>
            <person name="Wang L."/>
            <person name="Li P."/>
            <person name="Sharma M."/>
            <person name="Sharma R."/>
            <person name="Ronald P.C."/>
            <person name="Panaud O."/>
            <person name="Kellogg E.A."/>
            <person name="Brutnell T.P."/>
            <person name="Doust A.N."/>
            <person name="Tuskan G.A."/>
            <person name="Rokhsar D."/>
            <person name="Devos K.M."/>
        </authorList>
    </citation>
    <scope>NUCLEOTIDE SEQUENCE [LARGE SCALE GENOMIC DNA]</scope>
    <source>
        <strain evidence="2">cv. Yugu1</strain>
    </source>
</reference>
<organism evidence="1 2">
    <name type="scientific">Setaria italica</name>
    <name type="common">Foxtail millet</name>
    <name type="synonym">Panicum italicum</name>
    <dbReference type="NCBI Taxonomy" id="4555"/>
    <lineage>
        <taxon>Eukaryota</taxon>
        <taxon>Viridiplantae</taxon>
        <taxon>Streptophyta</taxon>
        <taxon>Embryophyta</taxon>
        <taxon>Tracheophyta</taxon>
        <taxon>Spermatophyta</taxon>
        <taxon>Magnoliopsida</taxon>
        <taxon>Liliopsida</taxon>
        <taxon>Poales</taxon>
        <taxon>Poaceae</taxon>
        <taxon>PACMAD clade</taxon>
        <taxon>Panicoideae</taxon>
        <taxon>Panicodae</taxon>
        <taxon>Paniceae</taxon>
        <taxon>Cenchrinae</taxon>
        <taxon>Setaria</taxon>
    </lineage>
</organism>
<sequence>MFLNSYDLLLISPLCSCSYSLHWCGGGDSEGCSHKNP</sequence>
<protein>
    <submittedName>
        <fullName evidence="1">Uncharacterized protein</fullName>
    </submittedName>
</protein>
<proteinExistence type="predicted"/>
<dbReference type="Proteomes" id="UP000004995">
    <property type="component" value="Unassembled WGS sequence"/>
</dbReference>
<evidence type="ECO:0000313" key="1">
    <source>
        <dbReference type="EnsemblPlants" id="KQK87304"/>
    </source>
</evidence>
<dbReference type="EMBL" id="AGNK02005380">
    <property type="status" value="NOT_ANNOTATED_CDS"/>
    <property type="molecule type" value="Genomic_DNA"/>
</dbReference>
<dbReference type="InParanoid" id="K4ANB7"/>
<accession>K4ANB7</accession>
<dbReference type="EnsemblPlants" id="KQK87304">
    <property type="protein sequence ID" value="KQK87304"/>
    <property type="gene ID" value="SETIT_040414mg"/>
</dbReference>
<name>K4ANB7_SETIT</name>
<dbReference type="Gramene" id="KQK87304">
    <property type="protein sequence ID" value="KQK87304"/>
    <property type="gene ID" value="SETIT_040414mg"/>
</dbReference>